<dbReference type="PATRIC" id="fig|56193.3.peg.3821"/>
<comment type="caution">
    <text evidence="3">The sequence shown here is derived from an EMBL/GenBank/DDBJ whole genome shotgun (WGS) entry which is preliminary data.</text>
</comment>
<proteinExistence type="predicted"/>
<keyword evidence="2" id="KW-1133">Transmembrane helix</keyword>
<dbReference type="AlphaFoldDB" id="A0A0M3APS4"/>
<evidence type="ECO:0000256" key="1">
    <source>
        <dbReference type="SAM" id="MobiDB-lite"/>
    </source>
</evidence>
<feature type="region of interest" description="Disordered" evidence="1">
    <location>
        <begin position="1"/>
        <end position="31"/>
    </location>
</feature>
<keyword evidence="4" id="KW-1185">Reference proteome</keyword>
<dbReference type="EMBL" id="LBIC01000009">
    <property type="protein sequence ID" value="KKW90539.1"/>
    <property type="molecule type" value="Genomic_DNA"/>
</dbReference>
<keyword evidence="2" id="KW-0472">Membrane</keyword>
<evidence type="ECO:0000313" key="4">
    <source>
        <dbReference type="Proteomes" id="UP000033874"/>
    </source>
</evidence>
<reference evidence="3 4" key="1">
    <citation type="submission" date="2015-04" db="EMBL/GenBank/DDBJ databases">
        <title>Genome sequence of aromatic hydrocarbons-degrading Sphingobium chungbukense DJ77.</title>
        <authorList>
            <person name="Kim Y.-C."/>
            <person name="Chae J.-C."/>
        </authorList>
    </citation>
    <scope>NUCLEOTIDE SEQUENCE [LARGE SCALE GENOMIC DNA]</scope>
    <source>
        <strain evidence="3 4">DJ77</strain>
    </source>
</reference>
<accession>A0A0M3APS4</accession>
<evidence type="ECO:0000256" key="2">
    <source>
        <dbReference type="SAM" id="Phobius"/>
    </source>
</evidence>
<keyword evidence="2" id="KW-0812">Transmembrane</keyword>
<sequence>MMKADSQGENWQAEGPLHAARPRPQETDNVVFLQDPDWPPLTYADLPRMKYRFDTLEHIIQSVSSLAGPVLLVLTCAAIGWALTRS</sequence>
<protein>
    <submittedName>
        <fullName evidence="3">Uncharacterized protein</fullName>
    </submittedName>
</protein>
<dbReference type="RefSeq" id="WP_046765040.1">
    <property type="nucleotide sequence ID" value="NZ_LBIC01000009.1"/>
</dbReference>
<evidence type="ECO:0000313" key="3">
    <source>
        <dbReference type="EMBL" id="KKW90539.1"/>
    </source>
</evidence>
<gene>
    <name evidence="3" type="ORF">YP76_18235</name>
</gene>
<name>A0A0M3APS4_9SPHN</name>
<dbReference type="Proteomes" id="UP000033874">
    <property type="component" value="Unassembled WGS sequence"/>
</dbReference>
<organism evidence="3 4">
    <name type="scientific">Sphingobium chungbukense</name>
    <dbReference type="NCBI Taxonomy" id="56193"/>
    <lineage>
        <taxon>Bacteria</taxon>
        <taxon>Pseudomonadati</taxon>
        <taxon>Pseudomonadota</taxon>
        <taxon>Alphaproteobacteria</taxon>
        <taxon>Sphingomonadales</taxon>
        <taxon>Sphingomonadaceae</taxon>
        <taxon>Sphingobium</taxon>
    </lineage>
</organism>
<feature type="transmembrane region" description="Helical" evidence="2">
    <location>
        <begin position="59"/>
        <end position="83"/>
    </location>
</feature>